<evidence type="ECO:0000256" key="2">
    <source>
        <dbReference type="ARBA" id="ARBA00004799"/>
    </source>
</evidence>
<evidence type="ECO:0000259" key="20">
    <source>
        <dbReference type="Pfam" id="PF08245"/>
    </source>
</evidence>
<evidence type="ECO:0000256" key="18">
    <source>
        <dbReference type="PIRNR" id="PIRNR001563"/>
    </source>
</evidence>
<dbReference type="Proteomes" id="UP000294321">
    <property type="component" value="Chromosome"/>
</dbReference>
<evidence type="ECO:0000256" key="1">
    <source>
        <dbReference type="ARBA" id="ARBA00001946"/>
    </source>
</evidence>
<comment type="catalytic activity">
    <reaction evidence="16">
        <text>(6S)-5,6,7,8-tetrahydrofolyl-(gamma-L-Glu)(n) + L-glutamate + ATP = (6S)-5,6,7,8-tetrahydrofolyl-(gamma-L-Glu)(n+1) + ADP + phosphate + H(+)</text>
        <dbReference type="Rhea" id="RHEA:10580"/>
        <dbReference type="Rhea" id="RHEA-COMP:14738"/>
        <dbReference type="Rhea" id="RHEA-COMP:14740"/>
        <dbReference type="ChEBI" id="CHEBI:15378"/>
        <dbReference type="ChEBI" id="CHEBI:29985"/>
        <dbReference type="ChEBI" id="CHEBI:30616"/>
        <dbReference type="ChEBI" id="CHEBI:43474"/>
        <dbReference type="ChEBI" id="CHEBI:141005"/>
        <dbReference type="ChEBI" id="CHEBI:456216"/>
        <dbReference type="EC" id="6.3.2.17"/>
    </reaction>
</comment>
<evidence type="ECO:0000256" key="5">
    <source>
        <dbReference type="ARBA" id="ARBA00011245"/>
    </source>
</evidence>
<dbReference type="Gene3D" id="3.40.1190.10">
    <property type="entry name" value="Mur-like, catalytic domain"/>
    <property type="match status" value="1"/>
</dbReference>
<proteinExistence type="inferred from homology"/>
<evidence type="ECO:0000256" key="9">
    <source>
        <dbReference type="ARBA" id="ARBA00022598"/>
    </source>
</evidence>
<dbReference type="PIRSF" id="PIRSF001563">
    <property type="entry name" value="Folylpolyglu_synth"/>
    <property type="match status" value="1"/>
</dbReference>
<reference evidence="22" key="1">
    <citation type="submission" date="2018-12" db="EMBL/GenBank/DDBJ databases">
        <title>A new species of lactobacillus.</title>
        <authorList>
            <person name="Jian Y."/>
            <person name="Xin L."/>
            <person name="Hong Z.J."/>
            <person name="Ming L.Z."/>
            <person name="Hong X.Z."/>
        </authorList>
    </citation>
    <scope>NUCLEOTIDE SEQUENCE [LARGE SCALE GENOMIC DNA]</scope>
    <source>
        <strain evidence="22">HSLZ-75</strain>
    </source>
</reference>
<evidence type="ECO:0000256" key="7">
    <source>
        <dbReference type="ARBA" id="ARBA00013025"/>
    </source>
</evidence>
<comment type="catalytic activity">
    <reaction evidence="17">
        <text>7,8-dihydropteroate + L-glutamate + ATP = 7,8-dihydrofolate + ADP + phosphate + H(+)</text>
        <dbReference type="Rhea" id="RHEA:23584"/>
        <dbReference type="ChEBI" id="CHEBI:15378"/>
        <dbReference type="ChEBI" id="CHEBI:17839"/>
        <dbReference type="ChEBI" id="CHEBI:29985"/>
        <dbReference type="ChEBI" id="CHEBI:30616"/>
        <dbReference type="ChEBI" id="CHEBI:43474"/>
        <dbReference type="ChEBI" id="CHEBI:57451"/>
        <dbReference type="ChEBI" id="CHEBI:456216"/>
        <dbReference type="EC" id="6.3.2.12"/>
    </reaction>
</comment>
<evidence type="ECO:0000256" key="16">
    <source>
        <dbReference type="ARBA" id="ARBA00047493"/>
    </source>
</evidence>
<dbReference type="AlphaFoldDB" id="A0A4P6ZLK6"/>
<dbReference type="NCBIfam" id="TIGR01499">
    <property type="entry name" value="folC"/>
    <property type="match status" value="1"/>
</dbReference>
<name>A0A4P6ZLK6_9LACO</name>
<evidence type="ECO:0000256" key="14">
    <source>
        <dbReference type="ARBA" id="ARBA00022909"/>
    </source>
</evidence>
<keyword evidence="9 18" id="KW-0436">Ligase</keyword>
<comment type="subunit">
    <text evidence="5">Monomer.</text>
</comment>
<evidence type="ECO:0000256" key="10">
    <source>
        <dbReference type="ARBA" id="ARBA00022723"/>
    </source>
</evidence>
<dbReference type="GO" id="GO:0046872">
    <property type="term" value="F:metal ion binding"/>
    <property type="evidence" value="ECO:0007669"/>
    <property type="project" value="UniProtKB-KW"/>
</dbReference>
<evidence type="ECO:0000259" key="19">
    <source>
        <dbReference type="Pfam" id="PF02875"/>
    </source>
</evidence>
<evidence type="ECO:0000256" key="12">
    <source>
        <dbReference type="ARBA" id="ARBA00022840"/>
    </source>
</evidence>
<dbReference type="Pfam" id="PF02875">
    <property type="entry name" value="Mur_ligase_C"/>
    <property type="match status" value="1"/>
</dbReference>
<dbReference type="EMBL" id="CP034726">
    <property type="protein sequence ID" value="QBP18751.1"/>
    <property type="molecule type" value="Genomic_DNA"/>
</dbReference>
<dbReference type="PROSITE" id="PS01012">
    <property type="entry name" value="FOLYLPOLYGLU_SYNT_2"/>
    <property type="match status" value="1"/>
</dbReference>
<keyword evidence="22" id="KW-1185">Reference proteome</keyword>
<dbReference type="KEGG" id="lji:ELX58_06490"/>
<accession>A0A4P6ZLK6</accession>
<dbReference type="GO" id="GO:0005524">
    <property type="term" value="F:ATP binding"/>
    <property type="evidence" value="ECO:0007669"/>
    <property type="project" value="UniProtKB-KW"/>
</dbReference>
<dbReference type="InterPro" id="IPR036565">
    <property type="entry name" value="Mur-like_cat_sf"/>
</dbReference>
<dbReference type="InterPro" id="IPR004101">
    <property type="entry name" value="Mur_ligase_C"/>
</dbReference>
<dbReference type="EC" id="6.3.2.17" evidence="7"/>
<evidence type="ECO:0000313" key="21">
    <source>
        <dbReference type="EMBL" id="QBP18751.1"/>
    </source>
</evidence>
<evidence type="ECO:0000256" key="3">
    <source>
        <dbReference type="ARBA" id="ARBA00005150"/>
    </source>
</evidence>
<comment type="similarity">
    <text evidence="4 18">Belongs to the folylpolyglutamate synthase family.</text>
</comment>
<dbReference type="InterPro" id="IPR013221">
    <property type="entry name" value="Mur_ligase_cen"/>
</dbReference>
<dbReference type="GO" id="GO:0004326">
    <property type="term" value="F:tetrahydrofolylpolyglutamate synthase activity"/>
    <property type="evidence" value="ECO:0007669"/>
    <property type="project" value="UniProtKB-EC"/>
</dbReference>
<feature type="domain" description="Mur ligase central" evidence="20">
    <location>
        <begin position="46"/>
        <end position="271"/>
    </location>
</feature>
<gene>
    <name evidence="21" type="ORF">ELX58_06490</name>
</gene>
<dbReference type="GO" id="GO:0005737">
    <property type="term" value="C:cytoplasm"/>
    <property type="evidence" value="ECO:0007669"/>
    <property type="project" value="TreeGrafter"/>
</dbReference>
<keyword evidence="10" id="KW-0479">Metal-binding</keyword>
<dbReference type="InterPro" id="IPR001645">
    <property type="entry name" value="Folylpolyglutamate_synth"/>
</dbReference>
<evidence type="ECO:0000256" key="6">
    <source>
        <dbReference type="ARBA" id="ARBA00013023"/>
    </source>
</evidence>
<comment type="pathway">
    <text evidence="3">Cofactor biosynthesis; tetrahydrofolylpolyglutamate biosynthesis.</text>
</comment>
<sequence length="440" mass="48984">MNTYHDALAFIASRHKFKRDPTLDRMRLFMKKLGNPQNKIKHMIHVTGTNGKGSVVTFLRNLFQQSGYSVGTFTSPYLVTFNERISVNGKPVSNSTILRLAKAVAPVAEALDKALPDGGPTEFEVITAMMFKYFAEHHADVVIVEVGIGGRYDSTNVLIPDVSAITTVSWDHMKILGDTLPKIAYQKAGIIKQGKPVVAGRISKAPLDVIKKTAAKKHSHLSILGRDFLIKHHQPTGWNEIFDFKSKGLSLHRAKIQMVGTYEIDNAAVAVETYLQYCRVNGLHVDPNIIRKGLAGTFWAGRFERLNGSPIVVIDGAHNVPAIKAIQPILSKRFAQRDVYVILAIFADKQYQQMVKILSQIHNVHLVLTEFHGPGHRGAADLKPLAEDVKAKHPIKYIPNWKQAIVQTVSMMSQDDVLLITGSLYFISNVRPLFINQKNS</sequence>
<dbReference type="OrthoDB" id="9809356at2"/>
<evidence type="ECO:0000256" key="4">
    <source>
        <dbReference type="ARBA" id="ARBA00008276"/>
    </source>
</evidence>
<dbReference type="SUPFAM" id="SSF53623">
    <property type="entry name" value="MurD-like peptide ligases, catalytic domain"/>
    <property type="match status" value="1"/>
</dbReference>
<dbReference type="Pfam" id="PF08245">
    <property type="entry name" value="Mur_ligase_M"/>
    <property type="match status" value="1"/>
</dbReference>
<protein>
    <recommendedName>
        <fullName evidence="8">Dihydrofolate synthase/folylpolyglutamate synthase</fullName>
        <ecNumber evidence="6">6.3.2.12</ecNumber>
        <ecNumber evidence="7">6.3.2.17</ecNumber>
    </recommendedName>
    <alternativeName>
        <fullName evidence="15">Tetrahydrofolylpolyglutamate synthase</fullName>
    </alternativeName>
</protein>
<organism evidence="21 22">
    <name type="scientific">Acetilactobacillus jinshanensis</name>
    <dbReference type="NCBI Taxonomy" id="1720083"/>
    <lineage>
        <taxon>Bacteria</taxon>
        <taxon>Bacillati</taxon>
        <taxon>Bacillota</taxon>
        <taxon>Bacilli</taxon>
        <taxon>Lactobacillales</taxon>
        <taxon>Lactobacillaceae</taxon>
        <taxon>Acetilactobacillus</taxon>
    </lineage>
</organism>
<evidence type="ECO:0000313" key="22">
    <source>
        <dbReference type="Proteomes" id="UP000294321"/>
    </source>
</evidence>
<dbReference type="InterPro" id="IPR018109">
    <property type="entry name" value="Folylpolyglutamate_synth_CS"/>
</dbReference>
<dbReference type="RefSeq" id="WP_133442309.1">
    <property type="nucleotide sequence ID" value="NZ_CP034726.1"/>
</dbReference>
<dbReference type="GO" id="GO:0046656">
    <property type="term" value="P:folic acid biosynthetic process"/>
    <property type="evidence" value="ECO:0007669"/>
    <property type="project" value="UniProtKB-KW"/>
</dbReference>
<evidence type="ECO:0000256" key="15">
    <source>
        <dbReference type="ARBA" id="ARBA00030592"/>
    </source>
</evidence>
<evidence type="ECO:0000256" key="11">
    <source>
        <dbReference type="ARBA" id="ARBA00022741"/>
    </source>
</evidence>
<keyword evidence="11 18" id="KW-0547">Nucleotide-binding</keyword>
<dbReference type="EC" id="6.3.2.12" evidence="6"/>
<dbReference type="GO" id="GO:0008841">
    <property type="term" value="F:dihydrofolate synthase activity"/>
    <property type="evidence" value="ECO:0007669"/>
    <property type="project" value="UniProtKB-EC"/>
</dbReference>
<comment type="cofactor">
    <cofactor evidence="1">
        <name>Mg(2+)</name>
        <dbReference type="ChEBI" id="CHEBI:18420"/>
    </cofactor>
</comment>
<keyword evidence="14" id="KW-0289">Folate biosynthesis</keyword>
<dbReference type="SUPFAM" id="SSF53244">
    <property type="entry name" value="MurD-like peptide ligases, peptide-binding domain"/>
    <property type="match status" value="1"/>
</dbReference>
<keyword evidence="12 18" id="KW-0067">ATP-binding</keyword>
<dbReference type="FunFam" id="3.40.1190.10:FF:000004">
    <property type="entry name" value="Dihydrofolate synthase/folylpolyglutamate synthase"/>
    <property type="match status" value="1"/>
</dbReference>
<evidence type="ECO:0000256" key="8">
    <source>
        <dbReference type="ARBA" id="ARBA00019357"/>
    </source>
</evidence>
<feature type="domain" description="Mur ligase C-terminal" evidence="19">
    <location>
        <begin position="301"/>
        <end position="423"/>
    </location>
</feature>
<evidence type="ECO:0000256" key="17">
    <source>
        <dbReference type="ARBA" id="ARBA00049161"/>
    </source>
</evidence>
<dbReference type="Gene3D" id="3.90.190.20">
    <property type="entry name" value="Mur ligase, C-terminal domain"/>
    <property type="match status" value="1"/>
</dbReference>
<evidence type="ECO:0000256" key="13">
    <source>
        <dbReference type="ARBA" id="ARBA00022842"/>
    </source>
</evidence>
<keyword evidence="13" id="KW-0460">Magnesium</keyword>
<dbReference type="InterPro" id="IPR036615">
    <property type="entry name" value="Mur_ligase_C_dom_sf"/>
</dbReference>
<dbReference type="PANTHER" id="PTHR11136">
    <property type="entry name" value="FOLYLPOLYGLUTAMATE SYNTHASE-RELATED"/>
    <property type="match status" value="1"/>
</dbReference>
<comment type="pathway">
    <text evidence="2">Cofactor biosynthesis; tetrahydrofolate biosynthesis; 7,8-dihydrofolate from 2-amino-4-hydroxy-6-hydroxymethyl-7,8-dihydropteridine diphosphate and 4-aminobenzoate: step 2/2.</text>
</comment>
<dbReference type="PANTHER" id="PTHR11136:SF0">
    <property type="entry name" value="DIHYDROFOLATE SYNTHETASE-RELATED"/>
    <property type="match status" value="1"/>
</dbReference>